<reference evidence="2" key="1">
    <citation type="submission" date="2016-11" db="UniProtKB">
        <authorList>
            <consortium name="WormBaseParasite"/>
        </authorList>
    </citation>
    <scope>IDENTIFICATION</scope>
    <source>
        <strain evidence="2">KR3021</strain>
    </source>
</reference>
<sequence length="68" mass="7722">MVNGCCANLCLFVIFLIFPPFAVLCEKGCDGEFWINVCLYLLGVIPGYIHAAWVLWCQQPQTVYVSYQ</sequence>
<proteinExistence type="predicted"/>
<evidence type="ECO:0000313" key="1">
    <source>
        <dbReference type="Proteomes" id="UP000095286"/>
    </source>
</evidence>
<protein>
    <submittedName>
        <fullName evidence="2">UPF0057-domain-containing protein</fullName>
    </submittedName>
</protein>
<dbReference type="WBParaSite" id="RSKR_0001086800.1">
    <property type="protein sequence ID" value="RSKR_0001086800.1"/>
    <property type="gene ID" value="RSKR_0001086800"/>
</dbReference>
<name>A0AC35UF71_9BILA</name>
<evidence type="ECO:0000313" key="2">
    <source>
        <dbReference type="WBParaSite" id="RSKR_0001086800.1"/>
    </source>
</evidence>
<organism evidence="1 2">
    <name type="scientific">Rhabditophanes sp. KR3021</name>
    <dbReference type="NCBI Taxonomy" id="114890"/>
    <lineage>
        <taxon>Eukaryota</taxon>
        <taxon>Metazoa</taxon>
        <taxon>Ecdysozoa</taxon>
        <taxon>Nematoda</taxon>
        <taxon>Chromadorea</taxon>
        <taxon>Rhabditida</taxon>
        <taxon>Tylenchina</taxon>
        <taxon>Panagrolaimomorpha</taxon>
        <taxon>Strongyloidoidea</taxon>
        <taxon>Alloionematidae</taxon>
        <taxon>Rhabditophanes</taxon>
    </lineage>
</organism>
<accession>A0AC35UF71</accession>
<dbReference type="Proteomes" id="UP000095286">
    <property type="component" value="Unplaced"/>
</dbReference>